<protein>
    <submittedName>
        <fullName evidence="1">Uncharacterized protein</fullName>
    </submittedName>
</protein>
<evidence type="ECO:0000313" key="1">
    <source>
        <dbReference type="EMBL" id="GAG03191.1"/>
    </source>
</evidence>
<sequence length="191" mass="20092">MSGINIGDFEYRKFFNDGTNTFVRTQDIMWDISQGNVSGMKMYTIPGRKDSISATVLDDVTQVPSTTVIPSPGGIQLEVVSSSGDDVSVGDGTGVQQVDIHYLDTDGAEQTEIVIMAGATPVNTVATDIDFVQWMHSSVVGTGGVAAGNISLRNTAGTVTYEYIAAGGNQSLSARVKVPAGKTGYIMGWQG</sequence>
<gene>
    <name evidence="1" type="ORF">S01H1_45843</name>
</gene>
<reference evidence="1" key="1">
    <citation type="journal article" date="2014" name="Front. Microbiol.">
        <title>High frequency of phylogenetically diverse reductive dehalogenase-homologous genes in deep subseafloor sedimentary metagenomes.</title>
        <authorList>
            <person name="Kawai M."/>
            <person name="Futagami T."/>
            <person name="Toyoda A."/>
            <person name="Takaki Y."/>
            <person name="Nishi S."/>
            <person name="Hori S."/>
            <person name="Arai W."/>
            <person name="Tsubouchi T."/>
            <person name="Morono Y."/>
            <person name="Uchiyama I."/>
            <person name="Ito T."/>
            <person name="Fujiyama A."/>
            <person name="Inagaki F."/>
            <person name="Takami H."/>
        </authorList>
    </citation>
    <scope>NUCLEOTIDE SEQUENCE</scope>
    <source>
        <strain evidence="1">Expedition CK06-06</strain>
    </source>
</reference>
<dbReference type="EMBL" id="BARS01029322">
    <property type="protein sequence ID" value="GAG03191.1"/>
    <property type="molecule type" value="Genomic_DNA"/>
</dbReference>
<dbReference type="AlphaFoldDB" id="X0VRL3"/>
<feature type="non-terminal residue" evidence="1">
    <location>
        <position position="191"/>
    </location>
</feature>
<proteinExistence type="predicted"/>
<organism evidence="1">
    <name type="scientific">marine sediment metagenome</name>
    <dbReference type="NCBI Taxonomy" id="412755"/>
    <lineage>
        <taxon>unclassified sequences</taxon>
        <taxon>metagenomes</taxon>
        <taxon>ecological metagenomes</taxon>
    </lineage>
</organism>
<accession>X0VRL3</accession>
<comment type="caution">
    <text evidence="1">The sequence shown here is derived from an EMBL/GenBank/DDBJ whole genome shotgun (WGS) entry which is preliminary data.</text>
</comment>
<name>X0VRL3_9ZZZZ</name>